<keyword evidence="2" id="KW-1185">Reference proteome</keyword>
<gene>
    <name evidence="1" type="ORF">LX78_01798</name>
</gene>
<comment type="caution">
    <text evidence="1">The sequence shown here is derived from an EMBL/GenBank/DDBJ whole genome shotgun (WGS) entry which is preliminary data.</text>
</comment>
<evidence type="ECO:0008006" key="3">
    <source>
        <dbReference type="Google" id="ProtNLM"/>
    </source>
</evidence>
<name>A0A316DLR2_9FLAO</name>
<evidence type="ECO:0000313" key="1">
    <source>
        <dbReference type="EMBL" id="PWK18492.1"/>
    </source>
</evidence>
<proteinExistence type="predicted"/>
<reference evidence="1 2" key="1">
    <citation type="submission" date="2018-05" db="EMBL/GenBank/DDBJ databases">
        <title>Genomic Encyclopedia of Archaeal and Bacterial Type Strains, Phase II (KMG-II): from individual species to whole genera.</title>
        <authorList>
            <person name="Goeker M."/>
        </authorList>
    </citation>
    <scope>NUCLEOTIDE SEQUENCE [LARGE SCALE GENOMIC DNA]</scope>
    <source>
        <strain evidence="1 2">DSM 22637</strain>
    </source>
</reference>
<sequence>MIEYLNSYDKLIESTRSLIQTFKAFPKIFKEEKHHKFHKFFDKALYNILHSLDLVIGMKYLDMSKSINNQVETNYFARVLVITCHEILNDMNKMVGKDLREELVSKIGLKEVEKLDNATKEMNSLRKKHLKKLKDLRNNVIAHKLDNGIVQADIINEIDPKDIYIISNEIWKTQSKFISIYTDLIQKI</sequence>
<dbReference type="Proteomes" id="UP000245430">
    <property type="component" value="Unassembled WGS sequence"/>
</dbReference>
<accession>A0A316DLR2</accession>
<dbReference type="AlphaFoldDB" id="A0A316DLR2"/>
<evidence type="ECO:0000313" key="2">
    <source>
        <dbReference type="Proteomes" id="UP000245430"/>
    </source>
</evidence>
<protein>
    <recommendedName>
        <fullName evidence="3">HEPN AbiU2-like domain-containing protein</fullName>
    </recommendedName>
</protein>
<organism evidence="1 2">
    <name type="scientific">Xanthomarina spongicola</name>
    <dbReference type="NCBI Taxonomy" id="570520"/>
    <lineage>
        <taxon>Bacteria</taxon>
        <taxon>Pseudomonadati</taxon>
        <taxon>Bacteroidota</taxon>
        <taxon>Flavobacteriia</taxon>
        <taxon>Flavobacteriales</taxon>
        <taxon>Flavobacteriaceae</taxon>
        <taxon>Xanthomarina</taxon>
    </lineage>
</organism>
<dbReference type="EMBL" id="QGGP01000004">
    <property type="protein sequence ID" value="PWK18492.1"/>
    <property type="molecule type" value="Genomic_DNA"/>
</dbReference>